<evidence type="ECO:0000313" key="1">
    <source>
        <dbReference type="EMBL" id="CAL2102221.1"/>
    </source>
</evidence>
<name>A0ABP1F1J4_9FLAO</name>
<dbReference type="RefSeq" id="WP_348714302.1">
    <property type="nucleotide sequence ID" value="NZ_CAXJIO010000010.1"/>
</dbReference>
<reference evidence="1 2" key="1">
    <citation type="submission" date="2024-05" db="EMBL/GenBank/DDBJ databases">
        <authorList>
            <person name="Duchaud E."/>
        </authorList>
    </citation>
    <scope>NUCLEOTIDE SEQUENCE [LARGE SCALE GENOMIC DNA]</scope>
    <source>
        <strain evidence="1">Ena-SAMPLE-TAB-13-05-2024-13:56:06:370-140308</strain>
    </source>
</reference>
<keyword evidence="2" id="KW-1185">Reference proteome</keyword>
<proteinExistence type="predicted"/>
<comment type="caution">
    <text evidence="1">The sequence shown here is derived from an EMBL/GenBank/DDBJ whole genome shotgun (WGS) entry which is preliminary data.</text>
</comment>
<dbReference type="Proteomes" id="UP001497527">
    <property type="component" value="Unassembled WGS sequence"/>
</dbReference>
<organism evidence="1 2">
    <name type="scientific">Tenacibaculum polynesiense</name>
    <dbReference type="NCBI Taxonomy" id="3137857"/>
    <lineage>
        <taxon>Bacteria</taxon>
        <taxon>Pseudomonadati</taxon>
        <taxon>Bacteroidota</taxon>
        <taxon>Flavobacteriia</taxon>
        <taxon>Flavobacteriales</taxon>
        <taxon>Flavobacteriaceae</taxon>
        <taxon>Tenacibaculum</taxon>
    </lineage>
</organism>
<evidence type="ECO:0000313" key="2">
    <source>
        <dbReference type="Proteomes" id="UP001497527"/>
    </source>
</evidence>
<dbReference type="EMBL" id="CAXJIO010000010">
    <property type="protein sequence ID" value="CAL2102221.1"/>
    <property type="molecule type" value="Genomic_DNA"/>
</dbReference>
<accession>A0ABP1F1J4</accession>
<protein>
    <submittedName>
        <fullName evidence="1">Uncharacterized protein</fullName>
    </submittedName>
</protein>
<sequence length="576" mass="65703">MKTIITYIALLCSISIFSQQIYIDQGTQVNGLWCFPLHNDTNTYLYLPTQARLALDEEKHPKFSFMRYITEKPSEDNANSVSEAGGGGILHFLVLYDTPQEQIVEAERQLKEKLDNDEVIIKGPIIFESASYTLVSSILNKESKESERKILSVGTAPVMENSRIALSFEVNPLNSKLLLESFKMDTPDISLIFDLQFSGLSEAYDATLEIDWSEVKKSKSFGAGGNVYFVSADVELGLDELFKDNSIKLITNGSDDKMESLLNTVYEKLLELMFEPVQPAIVPEAERAGLMDALTAMVGPDGPLSSGNTFNFGLNASFQMKELRVEGQSRLFFKGRSTVDRHHFITFNIGDLHQTYGEDTRFFKDVPIWDPAFQQREVFVGVDGELEKEFENMLNSVTLSLRKKHANGNETLAEVFINKESFKDYDGNLSMRYLNQGDSIRTDWLTYEYRTVWKFKGGGSYESDWNQENGAMVNLFTPFERKTIYLDGDLSSMKDQEVRAISIQIKYPFFNQVKKDRMTIRPTDKLDEKSFEITLPITIEEVDYTITWLRKNNPPVSKKGKDKYGLIFIDELPKEE</sequence>
<gene>
    <name evidence="1" type="ORF">T190423A01A_10784</name>
</gene>